<evidence type="ECO:0000313" key="2">
    <source>
        <dbReference type="Proteomes" id="UP000500961"/>
    </source>
</evidence>
<dbReference type="RefSeq" id="WP_173072948.1">
    <property type="nucleotide sequence ID" value="NZ_CP041345.1"/>
</dbReference>
<evidence type="ECO:0000313" key="1">
    <source>
        <dbReference type="EMBL" id="QKG79317.1"/>
    </source>
</evidence>
<gene>
    <name evidence="1" type="ORF">FHG85_03240</name>
</gene>
<reference evidence="1 2" key="1">
    <citation type="submission" date="2019-07" db="EMBL/GenBank/DDBJ databases">
        <title>Thalassofilum flectens gen. nov., sp. nov., a novel moderate thermophilic anaerobe from a shallow sea hot spring in Kunashir Island (Russia), representing a new family in the order Bacteroidales, and proposal of Thalassofilacea fam. nov.</title>
        <authorList>
            <person name="Kochetkova T.V."/>
            <person name="Podosokorskaya O.A."/>
            <person name="Novikov A."/>
            <person name="Elcheninov A.G."/>
            <person name="Toshchakov S.V."/>
            <person name="Kublanov I.V."/>
        </authorList>
    </citation>
    <scope>NUCLEOTIDE SEQUENCE [LARGE SCALE GENOMIC DNA]</scope>
    <source>
        <strain evidence="1 2">38-H</strain>
    </source>
</reference>
<accession>A0A7D3XFD2</accession>
<keyword evidence="2" id="KW-1185">Reference proteome</keyword>
<dbReference type="InterPro" id="IPR002187">
    <property type="entry name" value="N-reg_PII"/>
</dbReference>
<sequence length="97" mass="10741">MKAVFIAYNQALSEKVDNALKVSGIKGYSKWADMLGAGTEKGEPHLGTHTWPSMNSGILTIIDDDKVDKLLSIINQINQVAEEQGIHAFVWNIERMV</sequence>
<proteinExistence type="predicted"/>
<dbReference type="KEGG" id="ttz:FHG85_03240"/>
<protein>
    <recommendedName>
        <fullName evidence="3">DUF3240 domain-containing protein</fullName>
    </recommendedName>
</protein>
<organism evidence="1 2">
    <name type="scientific">Tenuifilum thalassicum</name>
    <dbReference type="NCBI Taxonomy" id="2590900"/>
    <lineage>
        <taxon>Bacteria</taxon>
        <taxon>Pseudomonadati</taxon>
        <taxon>Bacteroidota</taxon>
        <taxon>Bacteroidia</taxon>
        <taxon>Bacteroidales</taxon>
        <taxon>Tenuifilaceae</taxon>
        <taxon>Tenuifilum</taxon>
    </lineage>
</organism>
<dbReference type="InterPro" id="IPR011322">
    <property type="entry name" value="N-reg_PII-like_a/b"/>
</dbReference>
<dbReference type="Pfam" id="PF00543">
    <property type="entry name" value="P-II"/>
    <property type="match status" value="1"/>
</dbReference>
<evidence type="ECO:0008006" key="3">
    <source>
        <dbReference type="Google" id="ProtNLM"/>
    </source>
</evidence>
<dbReference type="NCBIfam" id="NF045581">
    <property type="entry name" value="PG0541_fam"/>
    <property type="match status" value="1"/>
</dbReference>
<dbReference type="AlphaFoldDB" id="A0A7D3XFD2"/>
<dbReference type="GO" id="GO:0030234">
    <property type="term" value="F:enzyme regulator activity"/>
    <property type="evidence" value="ECO:0007669"/>
    <property type="project" value="InterPro"/>
</dbReference>
<dbReference type="InterPro" id="IPR015867">
    <property type="entry name" value="N-reg_PII/ATP_PRibTrfase_C"/>
</dbReference>
<dbReference type="SUPFAM" id="SSF54913">
    <property type="entry name" value="GlnB-like"/>
    <property type="match status" value="1"/>
</dbReference>
<dbReference type="EMBL" id="CP041345">
    <property type="protein sequence ID" value="QKG79317.1"/>
    <property type="molecule type" value="Genomic_DNA"/>
</dbReference>
<dbReference type="Proteomes" id="UP000500961">
    <property type="component" value="Chromosome"/>
</dbReference>
<dbReference type="GO" id="GO:0006808">
    <property type="term" value="P:regulation of nitrogen utilization"/>
    <property type="evidence" value="ECO:0007669"/>
    <property type="project" value="InterPro"/>
</dbReference>
<dbReference type="Gene3D" id="3.30.70.120">
    <property type="match status" value="1"/>
</dbReference>
<name>A0A7D3XFD2_9BACT</name>